<dbReference type="VEuPathDB" id="VectorBase:AARA016295"/>
<name>A0A1Y9GLA6_ANOAR</name>
<evidence type="ECO:0000256" key="1">
    <source>
        <dbReference type="SAM" id="MobiDB-lite"/>
    </source>
</evidence>
<dbReference type="RefSeq" id="XP_040167089.1">
    <property type="nucleotide sequence ID" value="XM_040311155.1"/>
</dbReference>
<dbReference type="SUPFAM" id="SSF48403">
    <property type="entry name" value="Ankyrin repeat"/>
    <property type="match status" value="1"/>
</dbReference>
<reference evidence="2" key="1">
    <citation type="submission" date="2022-08" db="UniProtKB">
        <authorList>
            <consortium name="EnsemblMetazoa"/>
        </authorList>
    </citation>
    <scope>IDENTIFICATION</scope>
    <source>
        <strain evidence="2">Dongola</strain>
    </source>
</reference>
<feature type="compositionally biased region" description="Low complexity" evidence="1">
    <location>
        <begin position="10"/>
        <end position="29"/>
    </location>
</feature>
<sequence>MESLESNNQTTEVVTTATTPPSTDAAQPANSEAAKGRSTLHGSSYHLRLAMIILLRAYNLHREDKLNQFVIKMEDPTAGKFDDVVFRYTSASSPTVGAVYIQAKHKQKSSSATPTKDASFITKRALLKHWDSKAQFSVSMYFASYLEIHQKSSTGTPPKYMLCTNARIDVNVMHYFKSQEYEPDDIMYFYKDIGASCYRFNYEKVVDVLINESRKASVEKLGQFWAMYVKNGKEMKSNVFLFEVYRKLIAECVEKVKRGMFKFKPEFITANSSTPMGRVSATFRNEYVKLLSDENQNDSSIKWNELEICIEDTFIDANPPEAGSYYKQVDHAFKTFCEQFVFVCESLDEAKMVKKSVERIPLWVLDRDATNSNFFFDMFESMKNIPIEFKQLKTMFSKITPNESVDKLTGTPNKNVNQWQQEYRNVRIKEELLREMELYKCIEDKPFVGVYTFRVSTGMKISSLIVAQTLALANCPYLFLDSRATVLKQNFLRVLHQVMEFMADVNPFNTNVIAILGQFEHKINKEIKSLAKYYRLKIILIEKLDGNRTSEDVFYVHHLTDDARKKLYQQQSVLYPFGTSVAVNDILRDEDSLSFLGKILTKGDEADDKENERSNIYQFEALKPRYVSRTIVPYNTALPSALNEDDLSTDLNYPSKDEEISFDQISFVNKNIRSMLDSIISSEDEFDKLPDALRHGDDKEKVYIFVDEAGTGKSAYLTWLSTRLSATDDSLYVVRVEVLKHSAAFAQLSRSHPNDIDDITALTFLYRLVYGLQYVINITKTNPAGNYLENEQLNKIVQLLYLSDGKILLDEDELKAADLTSAQSLEIRLFQMKFNERKLILMLDGFDTIHPFYSAFGFKCVAKLASFEAIRTVYISTRPYNMMAEFARSFPSSSMFRLVPFRQRDQLLYWRKCLDSEMEHYKQCTASDRITGIAVLYSAILNNLGELYRLPLFLKVSSEVALPLLKPHIHFLQHTVSKQWFMQTKLIKLKLFEHFVSCKLKLLNEEKSGSTDSISDNPVHQIKATETNAQVKRKHGLLAMHVLFSADIRDKLMYSADQEEAAEILQDIVDGTEKTGIVPRLENNVPMFTHRILAEYFTGYWMYENKDRMKHGGIFWSRSFWTPQLLVMRTFFDQMILEGSRDGCEIHYAVVNKSSEHVRDLLSNDGTAAFVKDAAGRLPLHLAIVYSMEDDFLAENIRSGIINVRDTLFGWSALDYAFIVGVEATIHKLIDFGATVNESTLLQQICSNNLKDLLNDALNYGEWLQSNPKSRNIANSLHIGVAKYLLNERPIDIFASHHELDSLSVIEFCIKHNMVGVFRQCISLMNDHSKINSEVYKHLLELAVESKAHHIVNCFLEE</sequence>
<keyword evidence="3" id="KW-1185">Reference proteome</keyword>
<accession>A0A1Y9GLA6</accession>
<feature type="region of interest" description="Disordered" evidence="1">
    <location>
        <begin position="1"/>
        <end position="38"/>
    </location>
</feature>
<dbReference type="VEuPathDB" id="VectorBase:AARA21_003223"/>
<dbReference type="Gene3D" id="1.25.40.20">
    <property type="entry name" value="Ankyrin repeat-containing domain"/>
    <property type="match status" value="1"/>
</dbReference>
<dbReference type="Proteomes" id="UP000075840">
    <property type="component" value="Unassembled WGS sequence"/>
</dbReference>
<organism evidence="2 3">
    <name type="scientific">Anopheles arabiensis</name>
    <name type="common">Mosquito</name>
    <dbReference type="NCBI Taxonomy" id="7173"/>
    <lineage>
        <taxon>Eukaryota</taxon>
        <taxon>Metazoa</taxon>
        <taxon>Ecdysozoa</taxon>
        <taxon>Arthropoda</taxon>
        <taxon>Hexapoda</taxon>
        <taxon>Insecta</taxon>
        <taxon>Pterygota</taxon>
        <taxon>Neoptera</taxon>
        <taxon>Endopterygota</taxon>
        <taxon>Diptera</taxon>
        <taxon>Nematocera</taxon>
        <taxon>Culicoidea</taxon>
        <taxon>Culicidae</taxon>
        <taxon>Anophelinae</taxon>
        <taxon>Anopheles</taxon>
    </lineage>
</organism>
<dbReference type="EMBL" id="APCN01005430">
    <property type="status" value="NOT_ANNOTATED_CDS"/>
    <property type="molecule type" value="Genomic_DNA"/>
</dbReference>
<evidence type="ECO:0000313" key="2">
    <source>
        <dbReference type="EnsemblMetazoa" id="AARA016295-PA"/>
    </source>
</evidence>
<dbReference type="InterPro" id="IPR036770">
    <property type="entry name" value="Ankyrin_rpt-contain_sf"/>
</dbReference>
<dbReference type="GeneID" id="120902429"/>
<dbReference type="InterPro" id="IPR027417">
    <property type="entry name" value="P-loop_NTPase"/>
</dbReference>
<protein>
    <submittedName>
        <fullName evidence="2">Uncharacterized protein</fullName>
    </submittedName>
</protein>
<dbReference type="RefSeq" id="XP_040167090.1">
    <property type="nucleotide sequence ID" value="XM_040311156.1"/>
</dbReference>
<dbReference type="KEGG" id="aara:120902429"/>
<dbReference type="SUPFAM" id="SSF52540">
    <property type="entry name" value="P-loop containing nucleoside triphosphate hydrolases"/>
    <property type="match status" value="1"/>
</dbReference>
<proteinExistence type="predicted"/>
<evidence type="ECO:0000313" key="3">
    <source>
        <dbReference type="Proteomes" id="UP000075840"/>
    </source>
</evidence>
<dbReference type="EnsemblMetazoa" id="AARA016295-RA">
    <property type="protein sequence ID" value="AARA016295-PA"/>
    <property type="gene ID" value="AARA016295"/>
</dbReference>